<organism evidence="2 3">
    <name type="scientific">Salinimicrobium oceani</name>
    <dbReference type="NCBI Taxonomy" id="2722702"/>
    <lineage>
        <taxon>Bacteria</taxon>
        <taxon>Pseudomonadati</taxon>
        <taxon>Bacteroidota</taxon>
        <taxon>Flavobacteriia</taxon>
        <taxon>Flavobacteriales</taxon>
        <taxon>Flavobacteriaceae</taxon>
        <taxon>Salinimicrobium</taxon>
    </lineage>
</organism>
<feature type="non-terminal residue" evidence="2">
    <location>
        <position position="95"/>
    </location>
</feature>
<dbReference type="SUPFAM" id="SSF55186">
    <property type="entry name" value="ThrRS/AlaRS common domain"/>
    <property type="match status" value="1"/>
</dbReference>
<feature type="domain" description="Alanyl-transfer RNA synthetases family profile" evidence="1">
    <location>
        <begin position="1"/>
        <end position="95"/>
    </location>
</feature>
<comment type="caution">
    <text evidence="2">The sequence shown here is derived from an EMBL/GenBank/DDBJ whole genome shotgun (WGS) entry which is preliminary data.</text>
</comment>
<protein>
    <submittedName>
        <fullName evidence="2">Alanine--tRNA ligase</fullName>
    </submittedName>
</protein>
<dbReference type="EMBL" id="JAAVJR010001616">
    <property type="protein sequence ID" value="NJW55847.1"/>
    <property type="molecule type" value="Genomic_DNA"/>
</dbReference>
<accession>A0ABX1D9D9</accession>
<evidence type="ECO:0000313" key="2">
    <source>
        <dbReference type="EMBL" id="NJW55847.1"/>
    </source>
</evidence>
<dbReference type="GO" id="GO:0016874">
    <property type="term" value="F:ligase activity"/>
    <property type="evidence" value="ECO:0007669"/>
    <property type="project" value="UniProtKB-KW"/>
</dbReference>
<gene>
    <name evidence="2" type="ORF">HC175_23310</name>
</gene>
<name>A0ABX1D9D9_9FLAO</name>
<dbReference type="InterPro" id="IPR018165">
    <property type="entry name" value="Ala-tRNA-synth_IIc_core"/>
</dbReference>
<keyword evidence="2" id="KW-0436">Ligase</keyword>
<dbReference type="InterPro" id="IPR050058">
    <property type="entry name" value="Ala-tRNA_ligase"/>
</dbReference>
<evidence type="ECO:0000259" key="1">
    <source>
        <dbReference type="PROSITE" id="PS50860"/>
    </source>
</evidence>
<dbReference type="Proteomes" id="UP000703674">
    <property type="component" value="Unassembled WGS sequence"/>
</dbReference>
<dbReference type="PANTHER" id="PTHR11777">
    <property type="entry name" value="ALANYL-TRNA SYNTHETASE"/>
    <property type="match status" value="1"/>
</dbReference>
<evidence type="ECO:0000313" key="3">
    <source>
        <dbReference type="Proteomes" id="UP000703674"/>
    </source>
</evidence>
<reference evidence="2 3" key="1">
    <citation type="submission" date="2020-03" db="EMBL/GenBank/DDBJ databases">
        <title>Salinimicrobium sp. nov, isolated from SCS.</title>
        <authorList>
            <person name="Cao W.R."/>
        </authorList>
    </citation>
    <scope>NUCLEOTIDE SEQUENCE [LARGE SCALE GENOMIC DNA]</scope>
    <source>
        <strain evidence="3">J15B91</strain>
    </source>
</reference>
<sequence>HLSKELPDDLSGTLSAKVNAVQRARTAANHSATHLLHQALRKILGTHVEQKGSMVQSDYLRFDFSHFSKVSAEELQQVEKFVNSRIAERLPLVDN</sequence>
<keyword evidence="3" id="KW-1185">Reference proteome</keyword>
<dbReference type="InterPro" id="IPR018163">
    <property type="entry name" value="Thr/Ala-tRNA-synth_IIc_edit"/>
</dbReference>
<dbReference type="Gene3D" id="3.30.980.10">
    <property type="entry name" value="Threonyl-trna Synthetase, Chain A, domain 2"/>
    <property type="match status" value="1"/>
</dbReference>
<dbReference type="PROSITE" id="PS50860">
    <property type="entry name" value="AA_TRNA_LIGASE_II_ALA"/>
    <property type="match status" value="1"/>
</dbReference>
<proteinExistence type="predicted"/>
<feature type="non-terminal residue" evidence="2">
    <location>
        <position position="1"/>
    </location>
</feature>
<dbReference type="PANTHER" id="PTHR11777:SF9">
    <property type="entry name" value="ALANINE--TRNA LIGASE, CYTOPLASMIC"/>
    <property type="match status" value="1"/>
</dbReference>